<comment type="function">
    <text evidence="4">Involved in the restart of stalled replication forks, which reloads the replicative helicase on sites other than the origin of replication; the PriA-PriB pathway is the major replication restart pathway. During primosome assembly it facilitates complex formation between PriA and DnaT on DNA; stabilizes PriA on DNA. Stimulates the DNA unwinding activity of PriA helicase.</text>
</comment>
<dbReference type="GO" id="GO:0006269">
    <property type="term" value="P:DNA replication, synthesis of primer"/>
    <property type="evidence" value="ECO:0007669"/>
    <property type="project" value="UniProtKB-KW"/>
</dbReference>
<evidence type="ECO:0000256" key="1">
    <source>
        <dbReference type="ARBA" id="ARBA00022515"/>
    </source>
</evidence>
<evidence type="ECO:0000256" key="3">
    <source>
        <dbReference type="ARBA" id="ARBA00023125"/>
    </source>
</evidence>
<dbReference type="EMBL" id="AAOF01000001">
    <property type="protein sequence ID" value="EAR23339.1"/>
    <property type="molecule type" value="Genomic_DNA"/>
</dbReference>
<dbReference type="NCBIfam" id="TIGR04418">
    <property type="entry name" value="PriB_gamma"/>
    <property type="match status" value="1"/>
</dbReference>
<dbReference type="GO" id="GO:0003697">
    <property type="term" value="F:single-stranded DNA binding"/>
    <property type="evidence" value="ECO:0007669"/>
    <property type="project" value="UniProtKB-UniRule"/>
</dbReference>
<dbReference type="InterPro" id="IPR012340">
    <property type="entry name" value="NA-bd_OB-fold"/>
</dbReference>
<name>A4BM01_9GAMM</name>
<reference evidence="5 6" key="1">
    <citation type="submission" date="2006-02" db="EMBL/GenBank/DDBJ databases">
        <authorList>
            <person name="Waterbury J."/>
            <person name="Ferriera S."/>
            <person name="Johnson J."/>
            <person name="Kravitz S."/>
            <person name="Halpern A."/>
            <person name="Remington K."/>
            <person name="Beeson K."/>
            <person name="Tran B."/>
            <person name="Rogers Y.-H."/>
            <person name="Friedman R."/>
            <person name="Venter J.C."/>
        </authorList>
    </citation>
    <scope>NUCLEOTIDE SEQUENCE [LARGE SCALE GENOMIC DNA]</scope>
    <source>
        <strain evidence="5 6">Nb-231</strain>
    </source>
</reference>
<keyword evidence="2 4" id="KW-0235">DNA replication</keyword>
<accession>A4BM01</accession>
<comment type="caution">
    <text evidence="5">The sequence shown here is derived from an EMBL/GenBank/DDBJ whole genome shotgun (WGS) entry which is preliminary data.</text>
</comment>
<evidence type="ECO:0000256" key="4">
    <source>
        <dbReference type="HAMAP-Rule" id="MF_00720"/>
    </source>
</evidence>
<evidence type="ECO:0000256" key="2">
    <source>
        <dbReference type="ARBA" id="ARBA00022705"/>
    </source>
</evidence>
<dbReference type="Proteomes" id="UP000003374">
    <property type="component" value="Unassembled WGS sequence"/>
</dbReference>
<dbReference type="GO" id="GO:1990077">
    <property type="term" value="C:primosome complex"/>
    <property type="evidence" value="ECO:0007669"/>
    <property type="project" value="UniProtKB-UniRule"/>
</dbReference>
<dbReference type="InterPro" id="IPR000424">
    <property type="entry name" value="Primosome_PriB/ssb"/>
</dbReference>
<dbReference type="InterPro" id="IPR023646">
    <property type="entry name" value="Prisomal_replication_PriB"/>
</dbReference>
<dbReference type="HOGENOM" id="CLU_166075_1_0_6"/>
<comment type="subunit">
    <text evidence="4">Homodimer. Interacts with PriA and DnaT. Component of the replication restart primosome. Primosome assembly occurs via a 'hand-off' mechanism. PriA binds to replication forks, subsequently PriB then DnaT bind; DnaT then displaces ssDNA to generate the helicase loading substrate.</text>
</comment>
<dbReference type="PROSITE" id="PS50935">
    <property type="entry name" value="SSB"/>
    <property type="match status" value="1"/>
</dbReference>
<keyword evidence="1 4" id="KW-0639">Primosome</keyword>
<keyword evidence="3 4" id="KW-0238">DNA-binding</keyword>
<dbReference type="PIRSF" id="PIRSF003135">
    <property type="entry name" value="Primosomal_n"/>
    <property type="match status" value="1"/>
</dbReference>
<evidence type="ECO:0000313" key="5">
    <source>
        <dbReference type="EMBL" id="EAR23339.1"/>
    </source>
</evidence>
<dbReference type="RefSeq" id="WP_005004517.1">
    <property type="nucleotide sequence ID" value="NZ_CH672427.1"/>
</dbReference>
<evidence type="ECO:0000313" key="6">
    <source>
        <dbReference type="Proteomes" id="UP000003374"/>
    </source>
</evidence>
<organism evidence="5 6">
    <name type="scientific">Nitrococcus mobilis Nb-231</name>
    <dbReference type="NCBI Taxonomy" id="314278"/>
    <lineage>
        <taxon>Bacteria</taxon>
        <taxon>Pseudomonadati</taxon>
        <taxon>Pseudomonadota</taxon>
        <taxon>Gammaproteobacteria</taxon>
        <taxon>Chromatiales</taxon>
        <taxon>Ectothiorhodospiraceae</taxon>
        <taxon>Nitrococcus</taxon>
    </lineage>
</organism>
<dbReference type="eggNOG" id="COG2965">
    <property type="taxonomic scope" value="Bacteria"/>
</dbReference>
<dbReference type="HAMAP" id="MF_00720">
    <property type="entry name" value="PriB"/>
    <property type="match status" value="1"/>
</dbReference>
<dbReference type="Gene3D" id="2.40.50.140">
    <property type="entry name" value="Nucleic acid-binding proteins"/>
    <property type="match status" value="1"/>
</dbReference>
<gene>
    <name evidence="4" type="primary">priB</name>
    <name evidence="5" type="ORF">NB231_16003</name>
</gene>
<dbReference type="AlphaFoldDB" id="A4BM01"/>
<dbReference type="Pfam" id="PF22657">
    <property type="entry name" value="SSB_1"/>
    <property type="match status" value="1"/>
</dbReference>
<dbReference type="STRING" id="314278.NB231_16003"/>
<dbReference type="SUPFAM" id="SSF50249">
    <property type="entry name" value="Nucleic acid-binding proteins"/>
    <property type="match status" value="1"/>
</dbReference>
<comment type="similarity">
    <text evidence="4">Belongs to the PriB family.</text>
</comment>
<keyword evidence="6" id="KW-1185">Reference proteome</keyword>
<protein>
    <recommendedName>
        <fullName evidence="4">Replication restart protein PriB</fullName>
    </recommendedName>
</protein>
<proteinExistence type="inferred from homology"/>
<sequence>MAETRSEYALTPRDSHVNVVTLTGALVAPAELRYSPAGIPIARFLLEHFSEQSEAGAHRPVRLRIGVRASGQPLAEALQGVSAGTCLRVVGFLIRSRQRSGEYPLIISASQIERLAS</sequence>